<dbReference type="InterPro" id="IPR052752">
    <property type="entry name" value="NACHT-WD_repeat"/>
</dbReference>
<reference evidence="2 3" key="1">
    <citation type="journal article" date="2013" name="Nature">
        <title>Insights into bilaterian evolution from three spiralian genomes.</title>
        <authorList>
            <person name="Simakov O."/>
            <person name="Marletaz F."/>
            <person name="Cho S.J."/>
            <person name="Edsinger-Gonzales E."/>
            <person name="Havlak P."/>
            <person name="Hellsten U."/>
            <person name="Kuo D.H."/>
            <person name="Larsson T."/>
            <person name="Lv J."/>
            <person name="Arendt D."/>
            <person name="Savage R."/>
            <person name="Osoegawa K."/>
            <person name="de Jong P."/>
            <person name="Grimwood J."/>
            <person name="Chapman J.A."/>
            <person name="Shapiro H."/>
            <person name="Aerts A."/>
            <person name="Otillar R.P."/>
            <person name="Terry A.Y."/>
            <person name="Boore J.L."/>
            <person name="Grigoriev I.V."/>
            <person name="Lindberg D.R."/>
            <person name="Seaver E.C."/>
            <person name="Weisblat D.A."/>
            <person name="Putnam N.H."/>
            <person name="Rokhsar D.S."/>
        </authorList>
    </citation>
    <scope>NUCLEOTIDE SEQUENCE [LARGE SCALE GENOMIC DNA]</scope>
</reference>
<dbReference type="Pfam" id="PF13271">
    <property type="entry name" value="DUF4062"/>
    <property type="match status" value="1"/>
</dbReference>
<dbReference type="STRING" id="225164.V4AIT6"/>
<protein>
    <recommendedName>
        <fullName evidence="1">DUF4062 domain-containing protein</fullName>
    </recommendedName>
</protein>
<feature type="non-terminal residue" evidence="2">
    <location>
        <position position="1"/>
    </location>
</feature>
<name>V4AIT6_LOTGI</name>
<dbReference type="InterPro" id="IPR025139">
    <property type="entry name" value="DUF4062"/>
</dbReference>
<sequence length="226" mass="25896">FEQMIAGDLTGLPPLPRSIVRIFLSSTFSDTHAERNILSSKVFPRLREYCNDIGLDFQVVDLRWGVADQAQNYHTATKICLQEIENCQRVSLGPNFIAFVSHRYGGQPLPTELTLQQFEVMNSEITKLDFQDGELFSKWFQLDENNLPPNYVLQHVTTFLPHFGDLSYGNEAEAKKDAEIWKETLQKLKTMTQLAADSLFKKKKFSAAEKHTFFKSGNELVVMRVI</sequence>
<evidence type="ECO:0000313" key="3">
    <source>
        <dbReference type="Proteomes" id="UP000030746"/>
    </source>
</evidence>
<dbReference type="RefSeq" id="XP_009056084.1">
    <property type="nucleotide sequence ID" value="XM_009057836.1"/>
</dbReference>
<dbReference type="OrthoDB" id="2325716at2759"/>
<dbReference type="KEGG" id="lgi:LOTGIDRAFT_119564"/>
<keyword evidence="3" id="KW-1185">Reference proteome</keyword>
<dbReference type="GeneID" id="20231752"/>
<dbReference type="AlphaFoldDB" id="V4AIT6"/>
<dbReference type="PANTHER" id="PTHR19871:SF14">
    <property type="entry name" value="DUF4062 DOMAIN-CONTAINING PROTEIN"/>
    <property type="match status" value="1"/>
</dbReference>
<accession>V4AIT6</accession>
<organism evidence="2 3">
    <name type="scientific">Lottia gigantea</name>
    <name type="common">Giant owl limpet</name>
    <dbReference type="NCBI Taxonomy" id="225164"/>
    <lineage>
        <taxon>Eukaryota</taxon>
        <taxon>Metazoa</taxon>
        <taxon>Spiralia</taxon>
        <taxon>Lophotrochozoa</taxon>
        <taxon>Mollusca</taxon>
        <taxon>Gastropoda</taxon>
        <taxon>Patellogastropoda</taxon>
        <taxon>Lottioidea</taxon>
        <taxon>Lottiidae</taxon>
        <taxon>Lottia</taxon>
    </lineage>
</organism>
<dbReference type="OMA" id="REIENCH"/>
<dbReference type="EMBL" id="KB201931">
    <property type="protein sequence ID" value="ESO93391.1"/>
    <property type="molecule type" value="Genomic_DNA"/>
</dbReference>
<dbReference type="PANTHER" id="PTHR19871">
    <property type="entry name" value="BETA TRANSDUCIN-RELATED PROTEIN"/>
    <property type="match status" value="1"/>
</dbReference>
<evidence type="ECO:0000313" key="2">
    <source>
        <dbReference type="EMBL" id="ESO93391.1"/>
    </source>
</evidence>
<gene>
    <name evidence="2" type="ORF">LOTGIDRAFT_119564</name>
</gene>
<proteinExistence type="predicted"/>
<evidence type="ECO:0000259" key="1">
    <source>
        <dbReference type="Pfam" id="PF13271"/>
    </source>
</evidence>
<dbReference type="CTD" id="20231752"/>
<dbReference type="Proteomes" id="UP000030746">
    <property type="component" value="Unassembled WGS sequence"/>
</dbReference>
<dbReference type="HOGENOM" id="CLU_083424_0_0_1"/>
<feature type="domain" description="DUF4062" evidence="1">
    <location>
        <begin position="21"/>
        <end position="113"/>
    </location>
</feature>